<evidence type="ECO:0008006" key="3">
    <source>
        <dbReference type="Google" id="ProtNLM"/>
    </source>
</evidence>
<gene>
    <name evidence="2" type="ORF">PBAH0796_LOCUS5114</name>
</gene>
<proteinExistence type="predicted"/>
<evidence type="ECO:0000313" key="2">
    <source>
        <dbReference type="EMBL" id="CAD8349375.1"/>
    </source>
</evidence>
<evidence type="ECO:0000256" key="1">
    <source>
        <dbReference type="SAM" id="SignalP"/>
    </source>
</evidence>
<organism evidence="2">
    <name type="scientific">Pyrodinium bahamense</name>
    <dbReference type="NCBI Taxonomy" id="73915"/>
    <lineage>
        <taxon>Eukaryota</taxon>
        <taxon>Sar</taxon>
        <taxon>Alveolata</taxon>
        <taxon>Dinophyceae</taxon>
        <taxon>Gonyaulacales</taxon>
        <taxon>Pyrocystaceae</taxon>
        <taxon>Pyrodinium</taxon>
    </lineage>
</organism>
<dbReference type="EMBL" id="HBEG01008586">
    <property type="protein sequence ID" value="CAD8349375.1"/>
    <property type="molecule type" value="Transcribed_RNA"/>
</dbReference>
<accession>A0A7S0FBF7</accession>
<feature type="signal peptide" evidence="1">
    <location>
        <begin position="1"/>
        <end position="27"/>
    </location>
</feature>
<protein>
    <recommendedName>
        <fullName evidence="3">VWFD domain-containing protein</fullName>
    </recommendedName>
</protein>
<sequence length="406" mass="41899">MAFTQANQSAFCSVLALCSLLAIHANCTECGANEEACAAVGELSRPGMEVVMLQRGLALGGLVAAAGDQCAAQQQCNTGISTSCTNGLCQVSCGGTVRCKDLHCPSGISSSCTNGLCTITCSGGSLASNTPPPLPQATGSCERYQCNTGISSSCTNGLCTLSCGGVAFCEDLSCPQGLSTSCSNGDCTINCNGGNQCTSGSCAVYSDPHVASFDSFREHELPGHLVLADVDACANQVRPIDVNSYNEGDFWLVRSSLLQVQGRFVLSKAFVPDHAAVGAVAAGGPFLDGKRLVVGTQSAVTWDGRALKPGNSLDLNLTRGVAHIRSHEGPVVDGKTSNVVTATLPLGVALYFVQFPKYIDTRITLPMDLKVDGECGNFNGVAADDTEEAVGRRMGGLQVAPKDSLF</sequence>
<dbReference type="AlphaFoldDB" id="A0A7S0FBF7"/>
<reference evidence="2" key="1">
    <citation type="submission" date="2021-01" db="EMBL/GenBank/DDBJ databases">
        <authorList>
            <person name="Corre E."/>
            <person name="Pelletier E."/>
            <person name="Niang G."/>
            <person name="Scheremetjew M."/>
            <person name="Finn R."/>
            <person name="Kale V."/>
            <person name="Holt S."/>
            <person name="Cochrane G."/>
            <person name="Meng A."/>
            <person name="Brown T."/>
            <person name="Cohen L."/>
        </authorList>
    </citation>
    <scope>NUCLEOTIDE SEQUENCE</scope>
    <source>
        <strain evidence="2">Pbaha01</strain>
    </source>
</reference>
<name>A0A7S0FBF7_9DINO</name>
<keyword evidence="1" id="KW-0732">Signal</keyword>
<feature type="chain" id="PRO_5030850899" description="VWFD domain-containing protein" evidence="1">
    <location>
        <begin position="28"/>
        <end position="406"/>
    </location>
</feature>